<dbReference type="PANTHER" id="PTHR44858:SF1">
    <property type="entry name" value="UDP-N-ACETYLGLUCOSAMINE--PEPTIDE N-ACETYLGLUCOSAMINYLTRANSFERASE SPINDLY-RELATED"/>
    <property type="match status" value="1"/>
</dbReference>
<keyword evidence="4" id="KW-0472">Membrane</keyword>
<evidence type="ECO:0000313" key="6">
    <source>
        <dbReference type="Proteomes" id="UP000823632"/>
    </source>
</evidence>
<keyword evidence="2 3" id="KW-0802">TPR repeat</keyword>
<dbReference type="SUPFAM" id="SSF48452">
    <property type="entry name" value="TPR-like"/>
    <property type="match status" value="1"/>
</dbReference>
<evidence type="ECO:0000256" key="2">
    <source>
        <dbReference type="ARBA" id="ARBA00022803"/>
    </source>
</evidence>
<dbReference type="SMART" id="SM00028">
    <property type="entry name" value="TPR"/>
    <property type="match status" value="5"/>
</dbReference>
<gene>
    <name evidence="5" type="ORF">IAC76_05115</name>
</gene>
<dbReference type="InterPro" id="IPR019734">
    <property type="entry name" value="TPR_rpt"/>
</dbReference>
<keyword evidence="1" id="KW-0677">Repeat</keyword>
<dbReference type="InterPro" id="IPR011990">
    <property type="entry name" value="TPR-like_helical_dom_sf"/>
</dbReference>
<sequence>MLKIRLRKIFSFLIFVAFVASIFMYPNFYKRQVNKVRGMYYVAQGDKYLRKTQFQKAIDLYKKGLGYYPEHYGAWLNLGNIYIAYEDYYSALDAYDKAIQYNPNYVIARMDHGIVSAEKMGDFNTAIDQYQYITGIRKRLVYIPFVFNNLRSYKTNIGLAYYNMGVAYRQKSIYSDGDITEQSHFLLEAIKAYKEAIKYLKDDYDAFYNLALAYHLNKDYNLAGLNYCRAIELGPMNYEAHYNLAVLLQTMKHYKEAYEEMEKANTLIGSKDPNSARQTYMFDVMSDVTQRVLLDEEGREYVRKRYEEEGPDLELQAHITYENGKVVATEELDEAILKNFATCKSRHLFLNPDEDL</sequence>
<dbReference type="PANTHER" id="PTHR44858">
    <property type="entry name" value="TETRATRICOPEPTIDE REPEAT PROTEIN 6"/>
    <property type="match status" value="1"/>
</dbReference>
<feature type="repeat" description="TPR" evidence="3">
    <location>
        <begin position="38"/>
        <end position="71"/>
    </location>
</feature>
<dbReference type="EMBL" id="JADIND010000106">
    <property type="protein sequence ID" value="MBO8430749.1"/>
    <property type="molecule type" value="Genomic_DNA"/>
</dbReference>
<evidence type="ECO:0000313" key="5">
    <source>
        <dbReference type="EMBL" id="MBO8430749.1"/>
    </source>
</evidence>
<evidence type="ECO:0000256" key="1">
    <source>
        <dbReference type="ARBA" id="ARBA00022737"/>
    </source>
</evidence>
<keyword evidence="4" id="KW-0812">Transmembrane</keyword>
<keyword evidence="4" id="KW-1133">Transmembrane helix</keyword>
<dbReference type="Pfam" id="PF13432">
    <property type="entry name" value="TPR_16"/>
    <property type="match status" value="1"/>
</dbReference>
<dbReference type="Pfam" id="PF00515">
    <property type="entry name" value="TPR_1"/>
    <property type="match status" value="1"/>
</dbReference>
<evidence type="ECO:0000256" key="4">
    <source>
        <dbReference type="SAM" id="Phobius"/>
    </source>
</evidence>
<protein>
    <submittedName>
        <fullName evidence="5">Tetratricopeptide repeat protein</fullName>
    </submittedName>
</protein>
<reference evidence="5" key="1">
    <citation type="submission" date="2020-10" db="EMBL/GenBank/DDBJ databases">
        <authorList>
            <person name="Gilroy R."/>
        </authorList>
    </citation>
    <scope>NUCLEOTIDE SEQUENCE</scope>
    <source>
        <strain evidence="5">10192</strain>
    </source>
</reference>
<dbReference type="Gene3D" id="1.25.40.10">
    <property type="entry name" value="Tetratricopeptide repeat domain"/>
    <property type="match status" value="2"/>
</dbReference>
<dbReference type="Pfam" id="PF13181">
    <property type="entry name" value="TPR_8"/>
    <property type="match status" value="1"/>
</dbReference>
<organism evidence="5 6">
    <name type="scientific">Candidatus Scatousia excrementipullorum</name>
    <dbReference type="NCBI Taxonomy" id="2840936"/>
    <lineage>
        <taxon>Bacteria</taxon>
        <taxon>Candidatus Scatousia</taxon>
    </lineage>
</organism>
<accession>A0A9D9DN28</accession>
<dbReference type="PROSITE" id="PS50293">
    <property type="entry name" value="TPR_REGION"/>
    <property type="match status" value="1"/>
</dbReference>
<dbReference type="PROSITE" id="PS50005">
    <property type="entry name" value="TPR"/>
    <property type="match status" value="3"/>
</dbReference>
<comment type="caution">
    <text evidence="5">The sequence shown here is derived from an EMBL/GenBank/DDBJ whole genome shotgun (WGS) entry which is preliminary data.</text>
</comment>
<feature type="transmembrane region" description="Helical" evidence="4">
    <location>
        <begin position="9"/>
        <end position="29"/>
    </location>
</feature>
<dbReference type="Proteomes" id="UP000823632">
    <property type="component" value="Unassembled WGS sequence"/>
</dbReference>
<dbReference type="AlphaFoldDB" id="A0A9D9DN28"/>
<feature type="repeat" description="TPR" evidence="3">
    <location>
        <begin position="72"/>
        <end position="105"/>
    </location>
</feature>
<proteinExistence type="predicted"/>
<reference evidence="5" key="2">
    <citation type="journal article" date="2021" name="PeerJ">
        <title>Extensive microbial diversity within the chicken gut microbiome revealed by metagenomics and culture.</title>
        <authorList>
            <person name="Gilroy R."/>
            <person name="Ravi A."/>
            <person name="Getino M."/>
            <person name="Pursley I."/>
            <person name="Horton D.L."/>
            <person name="Alikhan N.F."/>
            <person name="Baker D."/>
            <person name="Gharbi K."/>
            <person name="Hall N."/>
            <person name="Watson M."/>
            <person name="Adriaenssens E.M."/>
            <person name="Foster-Nyarko E."/>
            <person name="Jarju S."/>
            <person name="Secka A."/>
            <person name="Antonio M."/>
            <person name="Oren A."/>
            <person name="Chaudhuri R.R."/>
            <person name="La Ragione R."/>
            <person name="Hildebrand F."/>
            <person name="Pallen M.J."/>
        </authorList>
    </citation>
    <scope>NUCLEOTIDE SEQUENCE</scope>
    <source>
        <strain evidence="5">10192</strain>
    </source>
</reference>
<feature type="repeat" description="TPR" evidence="3">
    <location>
        <begin position="204"/>
        <end position="237"/>
    </location>
</feature>
<name>A0A9D9DN28_9BACT</name>
<dbReference type="InterPro" id="IPR050498">
    <property type="entry name" value="Ycf3"/>
</dbReference>
<evidence type="ECO:0000256" key="3">
    <source>
        <dbReference type="PROSITE-ProRule" id="PRU00339"/>
    </source>
</evidence>